<name>A0A561SA74_9ACTN</name>
<dbReference type="RefSeq" id="WP_145911564.1">
    <property type="nucleotide sequence ID" value="NZ_BAAAMZ010000022.1"/>
</dbReference>
<evidence type="ECO:0000256" key="1">
    <source>
        <dbReference type="SAM" id="Coils"/>
    </source>
</evidence>
<dbReference type="EMBL" id="VIWT01000008">
    <property type="protein sequence ID" value="TWF71772.1"/>
    <property type="molecule type" value="Genomic_DNA"/>
</dbReference>
<feature type="region of interest" description="Disordered" evidence="2">
    <location>
        <begin position="96"/>
        <end position="126"/>
    </location>
</feature>
<sequence length="260" mass="27749">MASPTLPPETARFASMAEQLPGWEVSVRANATVITSPDGGRLDLPHDTSDPGWGGVQDSAVRNALQEAYEALADQGGDELLEAALAEYGAGGVASAEIPVPEEPTPVGEVEPETGEGSVDGADKECPDCGKRFRNLGVHRARAHDVRASSGNTPRRRTRSAADPMLAFDSALAAVREGAVAEFERFSERIRALEEELADTKAQAAKDLKVAAKESAAELRVLRRFKEQVVHAVLDNRPAEAVMRIIKIDPEAFAEDSAAR</sequence>
<gene>
    <name evidence="3" type="ORF">FHX73_18143</name>
</gene>
<evidence type="ECO:0000313" key="3">
    <source>
        <dbReference type="EMBL" id="TWF71772.1"/>
    </source>
</evidence>
<evidence type="ECO:0000256" key="2">
    <source>
        <dbReference type="SAM" id="MobiDB-lite"/>
    </source>
</evidence>
<reference evidence="3 4" key="1">
    <citation type="submission" date="2019-06" db="EMBL/GenBank/DDBJ databases">
        <title>Sequencing the genomes of 1000 actinobacteria strains.</title>
        <authorList>
            <person name="Klenk H.-P."/>
        </authorList>
    </citation>
    <scope>NUCLEOTIDE SEQUENCE [LARGE SCALE GENOMIC DNA]</scope>
    <source>
        <strain evidence="3 4">DSM 44826</strain>
    </source>
</reference>
<protein>
    <submittedName>
        <fullName evidence="3">Uncharacterized protein</fullName>
    </submittedName>
</protein>
<organism evidence="3 4">
    <name type="scientific">Kitasatospora viridis</name>
    <dbReference type="NCBI Taxonomy" id="281105"/>
    <lineage>
        <taxon>Bacteria</taxon>
        <taxon>Bacillati</taxon>
        <taxon>Actinomycetota</taxon>
        <taxon>Actinomycetes</taxon>
        <taxon>Kitasatosporales</taxon>
        <taxon>Streptomycetaceae</taxon>
        <taxon>Kitasatospora</taxon>
    </lineage>
</organism>
<keyword evidence="1" id="KW-0175">Coiled coil</keyword>
<feature type="coiled-coil region" evidence="1">
    <location>
        <begin position="176"/>
        <end position="210"/>
    </location>
</feature>
<dbReference type="Proteomes" id="UP000317940">
    <property type="component" value="Unassembled WGS sequence"/>
</dbReference>
<dbReference type="AlphaFoldDB" id="A0A561SA74"/>
<proteinExistence type="predicted"/>
<evidence type="ECO:0000313" key="4">
    <source>
        <dbReference type="Proteomes" id="UP000317940"/>
    </source>
</evidence>
<accession>A0A561SA74</accession>
<keyword evidence="4" id="KW-1185">Reference proteome</keyword>
<comment type="caution">
    <text evidence="3">The sequence shown here is derived from an EMBL/GenBank/DDBJ whole genome shotgun (WGS) entry which is preliminary data.</text>
</comment>